<evidence type="ECO:0000256" key="5">
    <source>
        <dbReference type="ARBA" id="ARBA00023002"/>
    </source>
</evidence>
<evidence type="ECO:0000256" key="2">
    <source>
        <dbReference type="ARBA" id="ARBA00003906"/>
    </source>
</evidence>
<dbReference type="PIRSF" id="PIRSF000157">
    <property type="entry name" value="Oxoglu_dh_E1"/>
    <property type="match status" value="1"/>
</dbReference>
<dbReference type="InterPro" id="IPR005475">
    <property type="entry name" value="Transketolase-like_Pyr-bd"/>
</dbReference>
<dbReference type="GO" id="GO:0045252">
    <property type="term" value="C:oxoglutarate dehydrogenase complex"/>
    <property type="evidence" value="ECO:0007669"/>
    <property type="project" value="TreeGrafter"/>
</dbReference>
<dbReference type="PANTHER" id="PTHR23152">
    <property type="entry name" value="2-OXOGLUTARATE DEHYDROGENASE"/>
    <property type="match status" value="1"/>
</dbReference>
<organism evidence="8 9">
    <name type="scientific">Blattabacterium punctulatus CPU2</name>
    <dbReference type="NCBI Taxonomy" id="1457032"/>
    <lineage>
        <taxon>Bacteria</taxon>
        <taxon>Pseudomonadati</taxon>
        <taxon>Bacteroidota</taxon>
        <taxon>Flavobacteriia</taxon>
        <taxon>Flavobacteriales</taxon>
        <taxon>Blattabacteriaceae</taxon>
        <taxon>Blattabacterium</taxon>
    </lineage>
</organism>
<dbReference type="Proteomes" id="UP000262607">
    <property type="component" value="Chromosome"/>
</dbReference>
<dbReference type="AlphaFoldDB" id="A0AAD1CLM4"/>
<evidence type="ECO:0000256" key="6">
    <source>
        <dbReference type="ARBA" id="ARBA00023052"/>
    </source>
</evidence>
<dbReference type="InterPro" id="IPR029061">
    <property type="entry name" value="THDP-binding"/>
</dbReference>
<dbReference type="Gene3D" id="3.40.50.970">
    <property type="match status" value="1"/>
</dbReference>
<dbReference type="InterPro" id="IPR042179">
    <property type="entry name" value="KGD_C_sf"/>
</dbReference>
<dbReference type="Gene3D" id="3.40.50.12470">
    <property type="match status" value="1"/>
</dbReference>
<dbReference type="NCBIfam" id="TIGR00239">
    <property type="entry name" value="2oxo_dh_E1"/>
    <property type="match status" value="1"/>
</dbReference>
<dbReference type="InterPro" id="IPR031717">
    <property type="entry name" value="ODO-1/KGD_C"/>
</dbReference>
<dbReference type="PANTHER" id="PTHR23152:SF4">
    <property type="entry name" value="2-OXOADIPATE DEHYDROGENASE COMPLEX COMPONENT E1"/>
    <property type="match status" value="1"/>
</dbReference>
<dbReference type="NCBIfam" id="NF008907">
    <property type="entry name" value="PRK12270.1"/>
    <property type="match status" value="1"/>
</dbReference>
<name>A0AAD1CLM4_9FLAO</name>
<dbReference type="GO" id="GO:0005829">
    <property type="term" value="C:cytosol"/>
    <property type="evidence" value="ECO:0007669"/>
    <property type="project" value="TreeGrafter"/>
</dbReference>
<dbReference type="EMBL" id="AP014610">
    <property type="protein sequence ID" value="BBA17563.1"/>
    <property type="molecule type" value="Genomic_DNA"/>
</dbReference>
<dbReference type="Gene3D" id="1.10.287.1150">
    <property type="entry name" value="TPP helical domain"/>
    <property type="match status" value="1"/>
</dbReference>
<accession>A0AAD1CLM4</accession>
<dbReference type="GO" id="GO:0006099">
    <property type="term" value="P:tricarboxylic acid cycle"/>
    <property type="evidence" value="ECO:0007669"/>
    <property type="project" value="TreeGrafter"/>
</dbReference>
<comment type="similarity">
    <text evidence="3">Belongs to the alpha-ketoglutarate dehydrogenase family.</text>
</comment>
<evidence type="ECO:0000313" key="9">
    <source>
        <dbReference type="Proteomes" id="UP000262607"/>
    </source>
</evidence>
<dbReference type="GeneID" id="66557025"/>
<reference evidence="8 9" key="1">
    <citation type="submission" date="2014-06" db="EMBL/GenBank/DDBJ databases">
        <title>Genome sequence of the intracellular symbiont Blattabacterium cuenoti, strain CPU2 from the wood feeding cockroach Cryptocercus punctulatus.</title>
        <authorList>
            <person name="Kinjo Y."/>
            <person name="Ohkuma M."/>
            <person name="Tokuda G."/>
        </authorList>
    </citation>
    <scope>NUCLEOTIDE SEQUENCE [LARGE SCALE GENOMIC DNA]</scope>
    <source>
        <strain evidence="8 9">CPU2</strain>
    </source>
</reference>
<dbReference type="Gene3D" id="3.40.50.11610">
    <property type="entry name" value="Multifunctional 2-oxoglutarate metabolism enzyme, C-terminal domain"/>
    <property type="match status" value="1"/>
</dbReference>
<comment type="cofactor">
    <cofactor evidence="1">
        <name>thiamine diphosphate</name>
        <dbReference type="ChEBI" id="CHEBI:58937"/>
    </cofactor>
</comment>
<dbReference type="Pfam" id="PF16078">
    <property type="entry name" value="2-oxogl_dehyd_N"/>
    <property type="match status" value="1"/>
</dbReference>
<dbReference type="InterPro" id="IPR011603">
    <property type="entry name" value="2oxoglutarate_DH_E1"/>
</dbReference>
<dbReference type="EC" id="1.2.4.2" evidence="4"/>
<evidence type="ECO:0000259" key="7">
    <source>
        <dbReference type="SMART" id="SM00861"/>
    </source>
</evidence>
<dbReference type="InterPro" id="IPR032106">
    <property type="entry name" value="2-oxogl_dehyd_N"/>
</dbReference>
<comment type="function">
    <text evidence="2">E1 component of the 2-oxoglutarate dehydrogenase (OGDH) complex which catalyzes the decarboxylation of 2-oxoglutarate, the first step in the conversion of 2-oxoglutarate to succinyl-CoA and CO(2).</text>
</comment>
<keyword evidence="6" id="KW-0786">Thiamine pyrophosphate</keyword>
<dbReference type="InterPro" id="IPR001017">
    <property type="entry name" value="DH_E1"/>
</dbReference>
<dbReference type="SMART" id="SM00861">
    <property type="entry name" value="Transket_pyr"/>
    <property type="match status" value="1"/>
</dbReference>
<gene>
    <name evidence="8" type="primary">sucA</name>
    <name evidence="8" type="ORF">CPU2_044</name>
</gene>
<proteinExistence type="inferred from homology"/>
<protein>
    <recommendedName>
        <fullName evidence="4">oxoglutarate dehydrogenase (succinyl-transferring)</fullName>
        <ecNumber evidence="4">1.2.4.2</ecNumber>
    </recommendedName>
</protein>
<evidence type="ECO:0000256" key="3">
    <source>
        <dbReference type="ARBA" id="ARBA00006936"/>
    </source>
</evidence>
<dbReference type="SUPFAM" id="SSF52518">
    <property type="entry name" value="Thiamin diphosphate-binding fold (THDP-binding)"/>
    <property type="match status" value="2"/>
</dbReference>
<dbReference type="CDD" id="cd02016">
    <property type="entry name" value="TPP_E1_OGDC_like"/>
    <property type="match status" value="1"/>
</dbReference>
<dbReference type="GO" id="GO:0030976">
    <property type="term" value="F:thiamine pyrophosphate binding"/>
    <property type="evidence" value="ECO:0007669"/>
    <property type="project" value="InterPro"/>
</dbReference>
<evidence type="ECO:0000256" key="4">
    <source>
        <dbReference type="ARBA" id="ARBA00012280"/>
    </source>
</evidence>
<evidence type="ECO:0000256" key="1">
    <source>
        <dbReference type="ARBA" id="ARBA00001964"/>
    </source>
</evidence>
<evidence type="ECO:0000313" key="8">
    <source>
        <dbReference type="EMBL" id="BBA17563.1"/>
    </source>
</evidence>
<dbReference type="Pfam" id="PF00676">
    <property type="entry name" value="E1_dh"/>
    <property type="match status" value="1"/>
</dbReference>
<feature type="domain" description="Transketolase-like pyrimidine-binding" evidence="7">
    <location>
        <begin position="577"/>
        <end position="769"/>
    </location>
</feature>
<dbReference type="GO" id="GO:0004591">
    <property type="term" value="F:oxoglutarate dehydrogenase (succinyl-transferring) activity"/>
    <property type="evidence" value="ECO:0007669"/>
    <property type="project" value="UniProtKB-EC"/>
</dbReference>
<dbReference type="RefSeq" id="WP_110548907.1">
    <property type="nucleotide sequence ID" value="NZ_AP014610.1"/>
</dbReference>
<keyword evidence="5 8" id="KW-0560">Oxidoreductase</keyword>
<dbReference type="NCBIfam" id="NF006914">
    <property type="entry name" value="PRK09404.1"/>
    <property type="match status" value="1"/>
</dbReference>
<dbReference type="Pfam" id="PF02779">
    <property type="entry name" value="Transket_pyr"/>
    <property type="match status" value="1"/>
</dbReference>
<dbReference type="Pfam" id="PF16870">
    <property type="entry name" value="OxoGdeHyase_C"/>
    <property type="match status" value="1"/>
</dbReference>
<sequence>MNDNRYSFLNDIHNIEFLYKKYKENPNSVDPSWCAFFYGFDFHETMNQLSTNNKAINVPVINTSNINIEFLVYNLIQSYRKIGHLFTKTNPIQKRKTHLPSLDLKNFGLSEKELDISFEAGKLIGIGKNTLKNIIQHLKSIYCNSIGIEYMYISDTKKIEWIENWFRKEKFEFSKKKKKFFLKKLNEAVTFENFIHTKFVGKKRFSIEGNESILPALEEMIDYTSNKYMTEYFIVGMSHRGRLNILSNFFKKKYSHIFSEFQEKEYKEKSFSGDVKYHLGFTKIRKTYSGKYIKISLVPNPSHLESVNSIVEGLTRSKIDIDYNQNSNSEKIVPILIHGDASLSGQGIVYEVIQLSKLKGYKTGGTIHIVINNQIGFTTNITEGRSSPYCTDIAKVILSPVLHINADDIESVIRAIHFAVDFRMHYHEDIFIDLLGYRKYGHNEGDEPRFTQPSLYKVISKHINSYNLYKEKLEKEGVINSIEIQKMEKKYEKILNIGFDESKTIKWNIINSFLEEEWKNFPSKTNEIFKKVNTQFSIERLIDISNKIFTLPTDKIFFKKTKFIFQQRLEMIQKKLVDWSMAELLSYGTLLDEGFNIRLSGEDVIRGTFSQRHTIVKTENEEDIFLLNHIRIGQGKMQVYNSPLSEYGVLGFEYGYAMLSPYTLTLWEAQFGDFGNGGQIIIDQYISSGEDKWKIKNGIVMLLPHGYEGQGPEHSSARIERYLQLCANNNLFLVNCTTPANFYHLLRRQMKLNFRKPLVIFTPKSLLRHPKCISKMDELSEGKFQEILDDTSVIDINKVTRLIFCSGKIYYDLLKKKESIKDEKTSIIRIEQIYPLKNKKIIELFNKYKNKKRVFWVQEEPENMGLWSFIFRKIGNSLSFNLIAPSENSSTSTGSYIDFLKIQNKILEKAFL</sequence>